<dbReference type="PANTHER" id="PTHR12010">
    <property type="entry name" value="40S RIBOSOMAL PROTEIN S29"/>
    <property type="match status" value="1"/>
</dbReference>
<dbReference type="KEGG" id="soh:D1869_01860"/>
<dbReference type="GO" id="GO:0008270">
    <property type="term" value="F:zinc ion binding"/>
    <property type="evidence" value="ECO:0007669"/>
    <property type="project" value="UniProtKB-UniRule"/>
</dbReference>
<dbReference type="GeneID" id="1458353"/>
<dbReference type="EMBL" id="JACHFY010000002">
    <property type="protein sequence ID" value="MBB5253005.1"/>
    <property type="molecule type" value="Genomic_DNA"/>
</dbReference>
<dbReference type="GO" id="GO:0003735">
    <property type="term" value="F:structural constituent of ribosome"/>
    <property type="evidence" value="ECO:0007669"/>
    <property type="project" value="InterPro"/>
</dbReference>
<keyword evidence="4 7" id="KW-0694">RNA-binding</keyword>
<dbReference type="InterPro" id="IPR023676">
    <property type="entry name" value="Ribosomal_uS14_arc"/>
</dbReference>
<proteinExistence type="inferred from homology"/>
<evidence type="ECO:0000313" key="8">
    <source>
        <dbReference type="EMBL" id="MBB5253005.1"/>
    </source>
</evidence>
<evidence type="ECO:0000256" key="7">
    <source>
        <dbReference type="HAMAP-Rule" id="MF_01364"/>
    </source>
</evidence>
<keyword evidence="10" id="KW-1185">Reference proteome</keyword>
<dbReference type="InterPro" id="IPR043140">
    <property type="entry name" value="Ribosomal_uS14_sf"/>
</dbReference>
<protein>
    <recommendedName>
        <fullName evidence="7">Small ribosomal subunit protein uS14</fullName>
    </recommendedName>
</protein>
<keyword evidence="6 7" id="KW-0687">Ribonucleoprotein</keyword>
<dbReference type="InterPro" id="IPR039744">
    <property type="entry name" value="RIbosomal_uS14_euk_arc"/>
</dbReference>
<dbReference type="Proteomes" id="UP000427373">
    <property type="component" value="Chromosome"/>
</dbReference>
<dbReference type="InterPro" id="IPR018271">
    <property type="entry name" value="Ribosomal_uS14_CS"/>
</dbReference>
<evidence type="ECO:0000256" key="1">
    <source>
        <dbReference type="ARBA" id="ARBA00022723"/>
    </source>
</evidence>
<comment type="subunit">
    <text evidence="7">Part of the 30S ribosomal subunit.</text>
</comment>
<comment type="similarity">
    <text evidence="7">Belongs to the universal ribosomal protein uS14 family. Zinc-binding uS14 subfamily.</text>
</comment>
<evidence type="ECO:0000256" key="2">
    <source>
        <dbReference type="ARBA" id="ARBA00022730"/>
    </source>
</evidence>
<dbReference type="GO" id="GO:0022627">
    <property type="term" value="C:cytosolic small ribosomal subunit"/>
    <property type="evidence" value="ECO:0007669"/>
    <property type="project" value="TreeGrafter"/>
</dbReference>
<evidence type="ECO:0000256" key="5">
    <source>
        <dbReference type="ARBA" id="ARBA00022980"/>
    </source>
</evidence>
<dbReference type="SUPFAM" id="SSF57716">
    <property type="entry name" value="Glucocorticoid receptor-like (DNA-binding domain)"/>
    <property type="match status" value="1"/>
</dbReference>
<dbReference type="RefSeq" id="WP_010978389.1">
    <property type="nucleotide sequence ID" value="NZ_AP031374.1"/>
</dbReference>
<dbReference type="InterPro" id="IPR001209">
    <property type="entry name" value="Ribosomal_uS14"/>
</dbReference>
<keyword evidence="1 7" id="KW-0479">Metal-binding</keyword>
<feature type="binding site" evidence="7">
    <location>
        <position position="22"/>
    </location>
    <ligand>
        <name>Zn(2+)</name>
        <dbReference type="ChEBI" id="CHEBI:29105"/>
    </ligand>
</feature>
<dbReference type="Gene3D" id="4.10.830.10">
    <property type="entry name" value="30s Ribosomal Protein S14, Chain N"/>
    <property type="match status" value="1"/>
</dbReference>
<keyword evidence="3 7" id="KW-0862">Zinc</keyword>
<comment type="cofactor">
    <cofactor evidence="7">
        <name>Zn(2+)</name>
        <dbReference type="ChEBI" id="CHEBI:29105"/>
    </cofactor>
    <text evidence="7">Binds 1 zinc ion per subunit.</text>
</comment>
<dbReference type="NCBIfam" id="NF004424">
    <property type="entry name" value="PRK05766.1"/>
    <property type="match status" value="1"/>
</dbReference>
<dbReference type="Proteomes" id="UP000582213">
    <property type="component" value="Unassembled WGS sequence"/>
</dbReference>
<dbReference type="EMBL" id="CP045484">
    <property type="protein sequence ID" value="QGR16069.1"/>
    <property type="molecule type" value="Genomic_DNA"/>
</dbReference>
<gene>
    <name evidence="7" type="primary">rps14</name>
    <name evidence="9" type="ORF">D1869_01860</name>
    <name evidence="8" type="ORF">HNQ62_000738</name>
</gene>
<name>A0A650CE62_SULOH</name>
<dbReference type="OrthoDB" id="5615at2157"/>
<accession>A0A650CE62</accession>
<feature type="binding site" evidence="7">
    <location>
        <position position="40"/>
    </location>
    <ligand>
        <name>Zn(2+)</name>
        <dbReference type="ChEBI" id="CHEBI:29105"/>
    </ligand>
</feature>
<dbReference type="HAMAP" id="MF_01364_A">
    <property type="entry name" value="Ribosomal_uS14_2_A"/>
    <property type="match status" value="1"/>
</dbReference>
<organism evidence="9 10">
    <name type="scientific">Sulfurisphaera ohwakuensis</name>
    <dbReference type="NCBI Taxonomy" id="69656"/>
    <lineage>
        <taxon>Archaea</taxon>
        <taxon>Thermoproteota</taxon>
        <taxon>Thermoprotei</taxon>
        <taxon>Sulfolobales</taxon>
        <taxon>Sulfolobaceae</taxon>
        <taxon>Sulfurisphaera</taxon>
    </lineage>
</organism>
<keyword evidence="2 7" id="KW-0699">rRNA-binding</keyword>
<dbReference type="SMR" id="A0A650CE62"/>
<dbReference type="PROSITE" id="PS00527">
    <property type="entry name" value="RIBOSOMAL_S14"/>
    <property type="match status" value="1"/>
</dbReference>
<reference evidence="9 10" key="1">
    <citation type="submission" date="2019-10" db="EMBL/GenBank/DDBJ databases">
        <title>Genome Sequences from Six Type Strain Members of the Archaeal Family Sulfolobaceae: Acidianus ambivalens, Acidianus infernus, Metallosphaera prunae, Stygiolobus azoricus, Sulfolobus metallicus, and Sulfurisphaera ohwakuensis.</title>
        <authorList>
            <person name="Counts J.A."/>
            <person name="Kelly R.M."/>
        </authorList>
    </citation>
    <scope>NUCLEOTIDE SEQUENCE [LARGE SCALE GENOMIC DNA]</scope>
    <source>
        <strain evidence="9 10">TA-1</strain>
    </source>
</reference>
<dbReference type="FunFam" id="4.10.830.10:FF:000002">
    <property type="entry name" value="40S ribosomal protein S29"/>
    <property type="match status" value="1"/>
</dbReference>
<evidence type="ECO:0000256" key="3">
    <source>
        <dbReference type="ARBA" id="ARBA00022833"/>
    </source>
</evidence>
<evidence type="ECO:0000256" key="4">
    <source>
        <dbReference type="ARBA" id="ARBA00022884"/>
    </source>
</evidence>
<dbReference type="GO" id="GO:0002181">
    <property type="term" value="P:cytoplasmic translation"/>
    <property type="evidence" value="ECO:0007669"/>
    <property type="project" value="TreeGrafter"/>
</dbReference>
<keyword evidence="5 7" id="KW-0689">Ribosomal protein</keyword>
<dbReference type="GO" id="GO:0019843">
    <property type="term" value="F:rRNA binding"/>
    <property type="evidence" value="ECO:0007669"/>
    <property type="project" value="UniProtKB-UniRule"/>
</dbReference>
<dbReference type="AlphaFoldDB" id="A0A650CE62"/>
<feature type="binding site" evidence="7">
    <location>
        <position position="37"/>
    </location>
    <ligand>
        <name>Zn(2+)</name>
        <dbReference type="ChEBI" id="CHEBI:29105"/>
    </ligand>
</feature>
<evidence type="ECO:0000256" key="6">
    <source>
        <dbReference type="ARBA" id="ARBA00023274"/>
    </source>
</evidence>
<sequence>MGKYKPPAERKYGRGVQVCRRCGSRDSVIQKYGLYLCRQCFREVAYEMGFKKTR</sequence>
<dbReference type="Pfam" id="PF00253">
    <property type="entry name" value="Ribosomal_S14"/>
    <property type="match status" value="1"/>
</dbReference>
<evidence type="ECO:0000313" key="11">
    <source>
        <dbReference type="Proteomes" id="UP000582213"/>
    </source>
</evidence>
<feature type="binding site" evidence="7">
    <location>
        <position position="19"/>
    </location>
    <ligand>
        <name>Zn(2+)</name>
        <dbReference type="ChEBI" id="CHEBI:29105"/>
    </ligand>
</feature>
<evidence type="ECO:0000313" key="10">
    <source>
        <dbReference type="Proteomes" id="UP000427373"/>
    </source>
</evidence>
<comment type="function">
    <text evidence="7">Binds 16S rRNA, required for the assembly of 30S particles.</text>
</comment>
<reference evidence="8 11" key="2">
    <citation type="submission" date="2020-08" db="EMBL/GenBank/DDBJ databases">
        <title>Genomic Encyclopedia of Type Strains, Phase IV (KMG-IV): sequencing the most valuable type-strain genomes for metagenomic binning, comparative biology and taxonomic classification.</title>
        <authorList>
            <person name="Goeker M."/>
        </authorList>
    </citation>
    <scope>NUCLEOTIDE SEQUENCE [LARGE SCALE GENOMIC DNA]</scope>
    <source>
        <strain evidence="8 11">DSM 12421</strain>
    </source>
</reference>
<dbReference type="PANTHER" id="PTHR12010:SF2">
    <property type="entry name" value="40S RIBOSOMAL PROTEIN S29"/>
    <property type="match status" value="1"/>
</dbReference>
<evidence type="ECO:0000313" key="9">
    <source>
        <dbReference type="EMBL" id="QGR16069.1"/>
    </source>
</evidence>